<protein>
    <submittedName>
        <fullName evidence="2">Uncharacterized protein</fullName>
    </submittedName>
</protein>
<dbReference type="WBParaSite" id="JU765_v2.g12320.t1">
    <property type="protein sequence ID" value="JU765_v2.g12320.t1"/>
    <property type="gene ID" value="JU765_v2.g12320"/>
</dbReference>
<sequence length="174" mass="20622">MIKAMKKMQKLFFVFLLLFPVVIYAESVHWQWRDLICETKNGTGPDKISNDAAQCTIALREKEKDKERRPAPVKNAGCFDEVVNGTTRTYCDLLCPKADTVYLIKRDPQVHRSCFVFYTHRLERRGDNWFLWRDKNCRLSQITFTIRCEFLFSRNDFPNDNTLFDNLQRKKVLA</sequence>
<dbReference type="Proteomes" id="UP000887576">
    <property type="component" value="Unplaced"/>
</dbReference>
<reference evidence="2" key="1">
    <citation type="submission" date="2022-11" db="UniProtKB">
        <authorList>
            <consortium name="WormBaseParasite"/>
        </authorList>
    </citation>
    <scope>IDENTIFICATION</scope>
</reference>
<name>A0AC34Q2P5_9BILA</name>
<accession>A0AC34Q2P5</accession>
<proteinExistence type="predicted"/>
<organism evidence="1 2">
    <name type="scientific">Panagrolaimus sp. JU765</name>
    <dbReference type="NCBI Taxonomy" id="591449"/>
    <lineage>
        <taxon>Eukaryota</taxon>
        <taxon>Metazoa</taxon>
        <taxon>Ecdysozoa</taxon>
        <taxon>Nematoda</taxon>
        <taxon>Chromadorea</taxon>
        <taxon>Rhabditida</taxon>
        <taxon>Tylenchina</taxon>
        <taxon>Panagrolaimomorpha</taxon>
        <taxon>Panagrolaimoidea</taxon>
        <taxon>Panagrolaimidae</taxon>
        <taxon>Panagrolaimus</taxon>
    </lineage>
</organism>
<evidence type="ECO:0000313" key="2">
    <source>
        <dbReference type="WBParaSite" id="JU765_v2.g12320.t1"/>
    </source>
</evidence>
<evidence type="ECO:0000313" key="1">
    <source>
        <dbReference type="Proteomes" id="UP000887576"/>
    </source>
</evidence>